<dbReference type="GO" id="GO:0006508">
    <property type="term" value="P:proteolysis"/>
    <property type="evidence" value="ECO:0007669"/>
    <property type="project" value="UniProtKB-KW"/>
</dbReference>
<comment type="caution">
    <text evidence="9">The sequence shown here is derived from an EMBL/GenBank/DDBJ whole genome shotgun (WGS) entry which is preliminary data.</text>
</comment>
<dbReference type="Pfam" id="PF08239">
    <property type="entry name" value="SH3_3"/>
    <property type="match status" value="2"/>
</dbReference>
<feature type="compositionally biased region" description="Basic and acidic residues" evidence="5">
    <location>
        <begin position="71"/>
        <end position="87"/>
    </location>
</feature>
<evidence type="ECO:0000256" key="3">
    <source>
        <dbReference type="ARBA" id="ARBA00022801"/>
    </source>
</evidence>
<name>A0A2N6UJA4_9FIRM</name>
<dbReference type="EMBL" id="PNHP01000002">
    <property type="protein sequence ID" value="PMC81744.1"/>
    <property type="molecule type" value="Genomic_DNA"/>
</dbReference>
<dbReference type="RefSeq" id="WP_102197722.1">
    <property type="nucleotide sequence ID" value="NZ_JAHAHW010000018.1"/>
</dbReference>
<gene>
    <name evidence="9" type="ORF">CJ192_03020</name>
</gene>
<dbReference type="Gene3D" id="3.90.1720.10">
    <property type="entry name" value="endopeptidase domain like (from Nostoc punctiforme)"/>
    <property type="match status" value="1"/>
</dbReference>
<dbReference type="InterPro" id="IPR051202">
    <property type="entry name" value="Peptidase_C40"/>
</dbReference>
<evidence type="ECO:0000259" key="8">
    <source>
        <dbReference type="PROSITE" id="PS51935"/>
    </source>
</evidence>
<accession>A0A2N6UJA4</accession>
<keyword evidence="3" id="KW-0378">Hydrolase</keyword>
<dbReference type="InterPro" id="IPR038765">
    <property type="entry name" value="Papain-like_cys_pep_sf"/>
</dbReference>
<dbReference type="InterPro" id="IPR003646">
    <property type="entry name" value="SH3-like_bac-type"/>
</dbReference>
<dbReference type="AlphaFoldDB" id="A0A2N6UJA4"/>
<dbReference type="SMART" id="SM00287">
    <property type="entry name" value="SH3b"/>
    <property type="match status" value="2"/>
</dbReference>
<evidence type="ECO:0000313" key="9">
    <source>
        <dbReference type="EMBL" id="PMC81744.1"/>
    </source>
</evidence>
<dbReference type="Proteomes" id="UP000235658">
    <property type="component" value="Unassembled WGS sequence"/>
</dbReference>
<feature type="signal peptide" evidence="6">
    <location>
        <begin position="1"/>
        <end position="24"/>
    </location>
</feature>
<comment type="similarity">
    <text evidence="1">Belongs to the peptidase C40 family.</text>
</comment>
<reference evidence="9 10" key="1">
    <citation type="submission" date="2017-09" db="EMBL/GenBank/DDBJ databases">
        <title>Bacterial strain isolated from the female urinary microbiota.</title>
        <authorList>
            <person name="Thomas-White K."/>
            <person name="Kumar N."/>
            <person name="Forster S."/>
            <person name="Putonti C."/>
            <person name="Lawley T."/>
            <person name="Wolfe A.J."/>
        </authorList>
    </citation>
    <scope>NUCLEOTIDE SEQUENCE [LARGE SCALE GENOMIC DNA]</scope>
    <source>
        <strain evidence="9 10">UMB0204</strain>
    </source>
</reference>
<keyword evidence="2" id="KW-0645">Protease</keyword>
<organism evidence="9 10">
    <name type="scientific">Anaerococcus hydrogenalis</name>
    <dbReference type="NCBI Taxonomy" id="33029"/>
    <lineage>
        <taxon>Bacteria</taxon>
        <taxon>Bacillati</taxon>
        <taxon>Bacillota</taxon>
        <taxon>Tissierellia</taxon>
        <taxon>Tissierellales</taxon>
        <taxon>Peptoniphilaceae</taxon>
        <taxon>Anaerococcus</taxon>
    </lineage>
</organism>
<dbReference type="GO" id="GO:0008234">
    <property type="term" value="F:cysteine-type peptidase activity"/>
    <property type="evidence" value="ECO:0007669"/>
    <property type="project" value="UniProtKB-KW"/>
</dbReference>
<feature type="compositionally biased region" description="Polar residues" evidence="5">
    <location>
        <begin position="340"/>
        <end position="355"/>
    </location>
</feature>
<evidence type="ECO:0000256" key="4">
    <source>
        <dbReference type="ARBA" id="ARBA00022807"/>
    </source>
</evidence>
<dbReference type="SUPFAM" id="SSF54001">
    <property type="entry name" value="Cysteine proteinases"/>
    <property type="match status" value="1"/>
</dbReference>
<dbReference type="Pfam" id="PF00877">
    <property type="entry name" value="NLPC_P60"/>
    <property type="match status" value="1"/>
</dbReference>
<feature type="domain" description="SH3b" evidence="7">
    <location>
        <begin position="261"/>
        <end position="322"/>
    </location>
</feature>
<dbReference type="GeneID" id="84578154"/>
<proteinExistence type="inferred from homology"/>
<dbReference type="PANTHER" id="PTHR47053">
    <property type="entry name" value="MUREIN DD-ENDOPEPTIDASE MEPH-RELATED"/>
    <property type="match status" value="1"/>
</dbReference>
<evidence type="ECO:0000256" key="2">
    <source>
        <dbReference type="ARBA" id="ARBA00022670"/>
    </source>
</evidence>
<dbReference type="PROSITE" id="PS51935">
    <property type="entry name" value="NLPC_P60"/>
    <property type="match status" value="1"/>
</dbReference>
<evidence type="ECO:0000259" key="7">
    <source>
        <dbReference type="PROSITE" id="PS51781"/>
    </source>
</evidence>
<feature type="chain" id="PRO_5014788911" evidence="6">
    <location>
        <begin position="25"/>
        <end position="586"/>
    </location>
</feature>
<protein>
    <submittedName>
        <fullName evidence="9">N-acetylmuramoyl-L-alanine amidase</fullName>
    </submittedName>
</protein>
<evidence type="ECO:0000256" key="5">
    <source>
        <dbReference type="SAM" id="MobiDB-lite"/>
    </source>
</evidence>
<dbReference type="Gene3D" id="2.30.30.40">
    <property type="entry name" value="SH3 Domains"/>
    <property type="match status" value="2"/>
</dbReference>
<feature type="domain" description="NlpC/P60" evidence="8">
    <location>
        <begin position="464"/>
        <end position="586"/>
    </location>
</feature>
<feature type="region of interest" description="Disordered" evidence="5">
    <location>
        <begin position="431"/>
        <end position="466"/>
    </location>
</feature>
<keyword evidence="6" id="KW-0732">Signal</keyword>
<dbReference type="InterPro" id="IPR000064">
    <property type="entry name" value="NLP_P60_dom"/>
</dbReference>
<evidence type="ECO:0000256" key="6">
    <source>
        <dbReference type="SAM" id="SignalP"/>
    </source>
</evidence>
<feature type="region of interest" description="Disordered" evidence="5">
    <location>
        <begin position="233"/>
        <end position="252"/>
    </location>
</feature>
<sequence length="586" mass="63786">MSKKNIGSTIGVLAAVTIGATAYASTINNLDKEDQSKKVLDSNVSYIDKEYASTAKKVKKDYADEVSNTKFAEKSNDKKDNKKDAKLSKSRNLADPTLFESSSEEAIVKAVDEKIQSNKEEDKKNEEVTVDKVLQESPVVEKFVAVDTLNIRSSKSDQENNVIDVLNKNDKVSGRVEDGWLKTDKGYIKLEFLADNFIEDTKKQNTEEILAKEEAKKAEEVKAQEEAKKSQELKAQEAKKAQEEKVQDTEEVKAQENQAISYTGWVNADALNVRSDANSNSNIIGALTKGDKVSGTLQNGWLKINNNGKVSYISADFLSNTEVKKTVVEKKEESKKETTNQQAQNRTANVKQENKVQSQAYTGWVNTAALNVRNGASTSNNVIGNYTMGDKVSGQLANGWLKVNYNGQTGYISADLLSDSEVAKPQEVVQNNSNNQERSQQNNTVTAQKTVAQTQQQAPAPQASGSGQAAANIASQFIGTPYVWGGTSPSGFDCSGLVQYAYRQVGVNISRTSQQQATNGYSVSLSSLQAGDILLFSYGGSVDHVGIVTDSSGNFVHASNPSTGVITGNVYDPWYQSVCVGARRIF</sequence>
<evidence type="ECO:0000313" key="10">
    <source>
        <dbReference type="Proteomes" id="UP000235658"/>
    </source>
</evidence>
<feature type="region of interest" description="Disordered" evidence="5">
    <location>
        <begin position="331"/>
        <end position="355"/>
    </location>
</feature>
<keyword evidence="4" id="KW-0788">Thiol protease</keyword>
<dbReference type="PROSITE" id="PS51781">
    <property type="entry name" value="SH3B"/>
    <property type="match status" value="1"/>
</dbReference>
<evidence type="ECO:0000256" key="1">
    <source>
        <dbReference type="ARBA" id="ARBA00007074"/>
    </source>
</evidence>
<feature type="region of interest" description="Disordered" evidence="5">
    <location>
        <begin position="68"/>
        <end position="89"/>
    </location>
</feature>
<dbReference type="PANTHER" id="PTHR47053:SF1">
    <property type="entry name" value="MUREIN DD-ENDOPEPTIDASE MEPH-RELATED"/>
    <property type="match status" value="1"/>
</dbReference>